<name>A0A437NSZ4_9HYPH</name>
<dbReference type="AlphaFoldDB" id="A0A437NSZ4"/>
<dbReference type="OrthoDB" id="9811157at2"/>
<feature type="region of interest" description="Disordered" evidence="1">
    <location>
        <begin position="93"/>
        <end position="124"/>
    </location>
</feature>
<dbReference type="InterPro" id="IPR036977">
    <property type="entry name" value="DNA_primase_Znf_CHC2"/>
</dbReference>
<feature type="compositionally biased region" description="Basic and acidic residues" evidence="1">
    <location>
        <begin position="114"/>
        <end position="124"/>
    </location>
</feature>
<gene>
    <name evidence="3" type="ORF">EOE48_26925</name>
</gene>
<dbReference type="RefSeq" id="WP_127733965.1">
    <property type="nucleotide sequence ID" value="NZ_SACP01000047.1"/>
</dbReference>
<evidence type="ECO:0000259" key="2">
    <source>
        <dbReference type="Pfam" id="PF23639"/>
    </source>
</evidence>
<dbReference type="EMBL" id="SACP01000047">
    <property type="protein sequence ID" value="RVU13145.1"/>
    <property type="molecule type" value="Genomic_DNA"/>
</dbReference>
<feature type="domain" description="DUF7146" evidence="2">
    <location>
        <begin position="139"/>
        <end position="254"/>
    </location>
</feature>
<protein>
    <submittedName>
        <fullName evidence="3">DNA primase</fullName>
    </submittedName>
</protein>
<dbReference type="Pfam" id="PF23639">
    <property type="entry name" value="DUF7146"/>
    <property type="match status" value="1"/>
</dbReference>
<dbReference type="GO" id="GO:0003677">
    <property type="term" value="F:DNA binding"/>
    <property type="evidence" value="ECO:0007669"/>
    <property type="project" value="InterPro"/>
</dbReference>
<sequence length="404" mass="43311">MASARDAWIDEARSADLVAYARTLSPRLHRSTGEWTGPCPGCRGRDRFAISIAKNVWRCRGGGGDPIGGDVIALVRHVEGCDFFTACEILTGRPRPGAEPETEEQRTARRAARAAREAERERERAAQEAASARFREWERTKLWDLWEAAADLTAGDPATAYLARRGLTAPPGARLRCAFAHPYFAHGGQGAAVIHEGPALLAAIRGPDGRFAGLHATWIDLAQPDGKLVLADAATGEILPARKARGSVGGGRIELVRHPSPVRLVLGEGVETVLSAWRALSALRPDFVTGAAFWAGISLGNIAGRAADRIAHPTLTQTDSLGRVRRLSVGGSEPHPEPGPMIPLPASVTELWLCGDGDSDRFTTAHALERARRRYRAAHPDLAAHIAWAAEGQDFNDMLMGAAA</sequence>
<comment type="caution">
    <text evidence="3">The sequence shown here is derived from an EMBL/GenBank/DDBJ whole genome shotgun (WGS) entry which is preliminary data.</text>
</comment>
<organism evidence="3 4">
    <name type="scientific">Methylobacterium oryzihabitans</name>
    <dbReference type="NCBI Taxonomy" id="2499852"/>
    <lineage>
        <taxon>Bacteria</taxon>
        <taxon>Pseudomonadati</taxon>
        <taxon>Pseudomonadota</taxon>
        <taxon>Alphaproteobacteria</taxon>
        <taxon>Hyphomicrobiales</taxon>
        <taxon>Methylobacteriaceae</taxon>
        <taxon>Methylobacterium</taxon>
    </lineage>
</organism>
<evidence type="ECO:0000256" key="1">
    <source>
        <dbReference type="SAM" id="MobiDB-lite"/>
    </source>
</evidence>
<proteinExistence type="predicted"/>
<accession>A0A437NSZ4</accession>
<evidence type="ECO:0000313" key="4">
    <source>
        <dbReference type="Proteomes" id="UP000286997"/>
    </source>
</evidence>
<dbReference type="Proteomes" id="UP000286997">
    <property type="component" value="Unassembled WGS sequence"/>
</dbReference>
<dbReference type="SUPFAM" id="SSF57783">
    <property type="entry name" value="Zinc beta-ribbon"/>
    <property type="match status" value="1"/>
</dbReference>
<keyword evidence="4" id="KW-1185">Reference proteome</keyword>
<dbReference type="GO" id="GO:0006260">
    <property type="term" value="P:DNA replication"/>
    <property type="evidence" value="ECO:0007669"/>
    <property type="project" value="InterPro"/>
</dbReference>
<dbReference type="Gene3D" id="3.90.580.10">
    <property type="entry name" value="Zinc finger, CHC2-type domain"/>
    <property type="match status" value="1"/>
</dbReference>
<evidence type="ECO:0000313" key="3">
    <source>
        <dbReference type="EMBL" id="RVU13145.1"/>
    </source>
</evidence>
<dbReference type="GO" id="GO:0008270">
    <property type="term" value="F:zinc ion binding"/>
    <property type="evidence" value="ECO:0007669"/>
    <property type="project" value="InterPro"/>
</dbReference>
<reference evidence="3 4" key="1">
    <citation type="submission" date="2019-01" db="EMBL/GenBank/DDBJ databases">
        <authorList>
            <person name="Chen W.-M."/>
        </authorList>
    </citation>
    <scope>NUCLEOTIDE SEQUENCE [LARGE SCALE GENOMIC DNA]</scope>
    <source>
        <strain evidence="3 4">TER-1</strain>
    </source>
</reference>
<dbReference type="InterPro" id="IPR055570">
    <property type="entry name" value="DUF7146"/>
</dbReference>